<dbReference type="InterPro" id="IPR004302">
    <property type="entry name" value="Cellulose/chitin-bd_N"/>
</dbReference>
<dbReference type="SUPFAM" id="SSF51055">
    <property type="entry name" value="Carbohydrate binding domain"/>
    <property type="match status" value="1"/>
</dbReference>
<dbReference type="RefSeq" id="WP_284100415.1">
    <property type="nucleotide sequence ID" value="NZ_JARRAF010000007.1"/>
</dbReference>
<evidence type="ECO:0000313" key="8">
    <source>
        <dbReference type="EMBL" id="MDK2124113.1"/>
    </source>
</evidence>
<reference evidence="8" key="1">
    <citation type="submission" date="2023-03" db="EMBL/GenBank/DDBJ databases">
        <title>Chitinimonas shenzhenensis gen. nov., sp. nov., a novel member of family Burkholderiaceae isolated from activated sludge collected in Shen Zhen, China.</title>
        <authorList>
            <person name="Wang X."/>
        </authorList>
    </citation>
    <scope>NUCLEOTIDE SEQUENCE</scope>
    <source>
        <strain evidence="8">DQS-5</strain>
    </source>
</reference>
<evidence type="ECO:0000259" key="7">
    <source>
        <dbReference type="SMART" id="SM00495"/>
    </source>
</evidence>
<dbReference type="SUPFAM" id="SSF81296">
    <property type="entry name" value="E set domains"/>
    <property type="match status" value="1"/>
</dbReference>
<dbReference type="EMBL" id="JARRAF010000007">
    <property type="protein sequence ID" value="MDK2124113.1"/>
    <property type="molecule type" value="Genomic_DNA"/>
</dbReference>
<feature type="domain" description="Chitin-binding type-3" evidence="7">
    <location>
        <begin position="326"/>
        <end position="374"/>
    </location>
</feature>
<proteinExistence type="predicted"/>
<dbReference type="Pfam" id="PF03067">
    <property type="entry name" value="LPMO_10"/>
    <property type="match status" value="1"/>
</dbReference>
<dbReference type="Gene3D" id="3.30.70.2150">
    <property type="match status" value="1"/>
</dbReference>
<keyword evidence="4" id="KW-0378">Hydrolase</keyword>
<dbReference type="InterPro" id="IPR051024">
    <property type="entry name" value="GlcNAc_Chitin_IntDeg"/>
</dbReference>
<keyword evidence="3 6" id="KW-0732">Signal</keyword>
<organism evidence="8 9">
    <name type="scientific">Parachitinimonas caeni</name>
    <dbReference type="NCBI Taxonomy" id="3031301"/>
    <lineage>
        <taxon>Bacteria</taxon>
        <taxon>Pseudomonadati</taxon>
        <taxon>Pseudomonadota</taxon>
        <taxon>Betaproteobacteria</taxon>
        <taxon>Neisseriales</taxon>
        <taxon>Chitinibacteraceae</taxon>
        <taxon>Parachitinimonas</taxon>
    </lineage>
</organism>
<dbReference type="Proteomes" id="UP001172778">
    <property type="component" value="Unassembled WGS sequence"/>
</dbReference>
<dbReference type="PANTHER" id="PTHR34823:SF1">
    <property type="entry name" value="CHITIN-BINDING TYPE-4 DOMAIN-CONTAINING PROTEIN"/>
    <property type="match status" value="1"/>
</dbReference>
<keyword evidence="9" id="KW-1185">Reference proteome</keyword>
<keyword evidence="1" id="KW-0964">Secreted</keyword>
<accession>A0ABT7DVL7</accession>
<evidence type="ECO:0000256" key="5">
    <source>
        <dbReference type="SAM" id="MobiDB-lite"/>
    </source>
</evidence>
<evidence type="ECO:0000256" key="3">
    <source>
        <dbReference type="ARBA" id="ARBA00022729"/>
    </source>
</evidence>
<dbReference type="Gene3D" id="2.10.10.20">
    <property type="entry name" value="Carbohydrate-binding module superfamily 5/12"/>
    <property type="match status" value="1"/>
</dbReference>
<gene>
    <name evidence="8" type="ORF">PZA18_08645</name>
</gene>
<dbReference type="Pfam" id="PF18416">
    <property type="entry name" value="GbpA_2"/>
    <property type="match status" value="1"/>
</dbReference>
<dbReference type="CDD" id="cd21177">
    <property type="entry name" value="LPMO_AA10"/>
    <property type="match status" value="1"/>
</dbReference>
<evidence type="ECO:0000256" key="1">
    <source>
        <dbReference type="ARBA" id="ARBA00022525"/>
    </source>
</evidence>
<protein>
    <submittedName>
        <fullName evidence="8">Lytic polysaccharide monooxygenase</fullName>
    </submittedName>
</protein>
<name>A0ABT7DVL7_9NEIS</name>
<evidence type="ECO:0000256" key="6">
    <source>
        <dbReference type="SAM" id="SignalP"/>
    </source>
</evidence>
<feature type="region of interest" description="Disordered" evidence="5">
    <location>
        <begin position="308"/>
        <end position="330"/>
    </location>
</feature>
<dbReference type="InterPro" id="IPR003610">
    <property type="entry name" value="CBM5/12"/>
</dbReference>
<dbReference type="PANTHER" id="PTHR34823">
    <property type="entry name" value="GLCNAC-BINDING PROTEIN A"/>
    <property type="match status" value="1"/>
</dbReference>
<feature type="chain" id="PRO_5046902551" evidence="6">
    <location>
        <begin position="23"/>
        <end position="376"/>
    </location>
</feature>
<dbReference type="InterPro" id="IPR041029">
    <property type="entry name" value="GbpA_2"/>
</dbReference>
<evidence type="ECO:0000256" key="4">
    <source>
        <dbReference type="ARBA" id="ARBA00022801"/>
    </source>
</evidence>
<evidence type="ECO:0000313" key="9">
    <source>
        <dbReference type="Proteomes" id="UP001172778"/>
    </source>
</evidence>
<evidence type="ECO:0000256" key="2">
    <source>
        <dbReference type="ARBA" id="ARBA00022669"/>
    </source>
</evidence>
<keyword evidence="2" id="KW-0147">Chitin-binding</keyword>
<dbReference type="CDD" id="cd12214">
    <property type="entry name" value="ChiA1_BD"/>
    <property type="match status" value="1"/>
</dbReference>
<dbReference type="SMART" id="SM00495">
    <property type="entry name" value="ChtBD3"/>
    <property type="match status" value="1"/>
</dbReference>
<dbReference type="Gene3D" id="2.70.50.50">
    <property type="entry name" value="chitin-binding protein cbp21"/>
    <property type="match status" value="1"/>
</dbReference>
<keyword evidence="8" id="KW-0560">Oxidoreductase</keyword>
<sequence length="376" mass="40480">MKNLLTPALLLLGASLPGIALAHGTLEIPVSRALGCYKEGAESPKSEACKAAVQLGGSQALYDWNAINQNPNGNHQAFVPDGQLCSGGKSQFKGMDLARNDWPATAIAPDANGNFEFVYHGTAPHATQYFRFYITRDGYNPLQPLKWSDLELFATSKGGQVANQRYRMSLPLPKGKTGRHILYTVWQRSDSAEAFYSCSDVKFSDDGGKPPQPTNWKEVGQVMARQDLAAGSKVTLRLFDGAGRDAAKHTITVDAASGKANQWPLALAQNVNSNSSFARIGVFSNGNVSPVADATANRVYVDKAHGDHTSQIDISAPDTPTPNPGGNEWKEGASYVVGQVVSYRRGSYRCLQAHTAWAGANWNPASSPTLWEPLSK</sequence>
<keyword evidence="8" id="KW-0503">Monooxygenase</keyword>
<feature type="signal peptide" evidence="6">
    <location>
        <begin position="1"/>
        <end position="22"/>
    </location>
</feature>
<dbReference type="InterPro" id="IPR014756">
    <property type="entry name" value="Ig_E-set"/>
</dbReference>
<dbReference type="InterPro" id="IPR036573">
    <property type="entry name" value="CBM_sf_5/12"/>
</dbReference>
<comment type="caution">
    <text evidence="8">The sequence shown here is derived from an EMBL/GenBank/DDBJ whole genome shotgun (WGS) entry which is preliminary data.</text>
</comment>
<dbReference type="Pfam" id="PF02839">
    <property type="entry name" value="CBM_5_12"/>
    <property type="match status" value="1"/>
</dbReference>
<dbReference type="GO" id="GO:0004497">
    <property type="term" value="F:monooxygenase activity"/>
    <property type="evidence" value="ECO:0007669"/>
    <property type="project" value="UniProtKB-KW"/>
</dbReference>